<dbReference type="Gene3D" id="1.10.1200.10">
    <property type="entry name" value="ACP-like"/>
    <property type="match status" value="1"/>
</dbReference>
<evidence type="ECO:0000313" key="2">
    <source>
        <dbReference type="EMBL" id="MBB4247864.1"/>
    </source>
</evidence>
<dbReference type="SUPFAM" id="SSF47336">
    <property type="entry name" value="ACP-like"/>
    <property type="match status" value="1"/>
</dbReference>
<dbReference type="InterPro" id="IPR009081">
    <property type="entry name" value="PP-bd_ACP"/>
</dbReference>
<gene>
    <name evidence="2" type="ORF">GGD90_002250</name>
</gene>
<dbReference type="OrthoDB" id="5571618at2"/>
<keyword evidence="3" id="KW-1185">Reference proteome</keyword>
<comment type="caution">
    <text evidence="2">The sequence shown here is derived from an EMBL/GenBank/DDBJ whole genome shotgun (WGS) entry which is preliminary data.</text>
</comment>
<dbReference type="InterPro" id="IPR036736">
    <property type="entry name" value="ACP-like_sf"/>
</dbReference>
<proteinExistence type="predicted"/>
<name>A0A840G0X0_RHOTE</name>
<reference evidence="2 3" key="1">
    <citation type="submission" date="2020-08" db="EMBL/GenBank/DDBJ databases">
        <title>Genome sequencing of Purple Non-Sulfur Bacteria from various extreme environments.</title>
        <authorList>
            <person name="Mayer M."/>
        </authorList>
    </citation>
    <scope>NUCLEOTIDE SEQUENCE [LARGE SCALE GENOMIC DNA]</scope>
    <source>
        <strain evidence="2 3">2761</strain>
    </source>
</reference>
<protein>
    <submittedName>
        <fullName evidence="2">Acyl carrier protein</fullName>
    </submittedName>
</protein>
<dbReference type="RefSeq" id="WP_153116991.1">
    <property type="nucleotide sequence ID" value="NZ_JACIGE010000008.1"/>
</dbReference>
<dbReference type="EMBL" id="JACIGE010000008">
    <property type="protein sequence ID" value="MBB4247864.1"/>
    <property type="molecule type" value="Genomic_DNA"/>
</dbReference>
<evidence type="ECO:0000259" key="1">
    <source>
        <dbReference type="PROSITE" id="PS50075"/>
    </source>
</evidence>
<organism evidence="2 3">
    <name type="scientific">Rhodocyclus tenuis</name>
    <name type="common">Rhodospirillum tenue</name>
    <dbReference type="NCBI Taxonomy" id="1066"/>
    <lineage>
        <taxon>Bacteria</taxon>
        <taxon>Pseudomonadati</taxon>
        <taxon>Pseudomonadota</taxon>
        <taxon>Betaproteobacteria</taxon>
        <taxon>Rhodocyclales</taxon>
        <taxon>Rhodocyclaceae</taxon>
        <taxon>Rhodocyclus</taxon>
    </lineage>
</organism>
<dbReference type="AlphaFoldDB" id="A0A840G0X0"/>
<dbReference type="Pfam" id="PF00550">
    <property type="entry name" value="PP-binding"/>
    <property type="match status" value="1"/>
</dbReference>
<sequence length="89" mass="9487">MPLTAESIAAEIKARIVAIAAELGDDASELGPDEIIPATGLIDSAGLLDLIAWYEKTYQIPLTQAEINIDNLGTLARMAHFVLLKKGLV</sequence>
<feature type="domain" description="Carrier" evidence="1">
    <location>
        <begin position="6"/>
        <end position="86"/>
    </location>
</feature>
<dbReference type="PROSITE" id="PS50075">
    <property type="entry name" value="CARRIER"/>
    <property type="match status" value="1"/>
</dbReference>
<evidence type="ECO:0000313" key="3">
    <source>
        <dbReference type="Proteomes" id="UP000587070"/>
    </source>
</evidence>
<dbReference type="Proteomes" id="UP000587070">
    <property type="component" value="Unassembled WGS sequence"/>
</dbReference>
<accession>A0A840G0X0</accession>